<gene>
    <name evidence="5" type="ORF">UW68_C0031G0004</name>
</gene>
<feature type="transmembrane region" description="Helical" evidence="3">
    <location>
        <begin position="7"/>
        <end position="25"/>
    </location>
</feature>
<keyword evidence="3" id="KW-1133">Transmembrane helix</keyword>
<evidence type="ECO:0000256" key="1">
    <source>
        <dbReference type="ARBA" id="ARBA00022729"/>
    </source>
</evidence>
<evidence type="ECO:0000313" key="5">
    <source>
        <dbReference type="EMBL" id="KKT72609.1"/>
    </source>
</evidence>
<evidence type="ECO:0000256" key="3">
    <source>
        <dbReference type="SAM" id="Phobius"/>
    </source>
</evidence>
<dbReference type="Gene3D" id="3.60.21.10">
    <property type="match status" value="1"/>
</dbReference>
<evidence type="ECO:0000313" key="6">
    <source>
        <dbReference type="Proteomes" id="UP000034835"/>
    </source>
</evidence>
<feature type="domain" description="Calcineurin-like phosphoesterase" evidence="4">
    <location>
        <begin position="38"/>
        <end position="224"/>
    </location>
</feature>
<keyword evidence="3" id="KW-0472">Membrane</keyword>
<dbReference type="Proteomes" id="UP000034835">
    <property type="component" value="Unassembled WGS sequence"/>
</dbReference>
<keyword evidence="3" id="KW-0812">Transmembrane</keyword>
<dbReference type="PANTHER" id="PTHR10161:SF14">
    <property type="entry name" value="TARTRATE-RESISTANT ACID PHOSPHATASE TYPE 5"/>
    <property type="match status" value="1"/>
</dbReference>
<evidence type="ECO:0000256" key="2">
    <source>
        <dbReference type="ARBA" id="ARBA00022801"/>
    </source>
</evidence>
<dbReference type="STRING" id="1618384.UW68_C0031G0004"/>
<evidence type="ECO:0000259" key="4">
    <source>
        <dbReference type="Pfam" id="PF00149"/>
    </source>
</evidence>
<keyword evidence="2" id="KW-0378">Hydrolase</keyword>
<reference evidence="5 6" key="1">
    <citation type="journal article" date="2015" name="Nature">
        <title>rRNA introns, odd ribosomes, and small enigmatic genomes across a large radiation of phyla.</title>
        <authorList>
            <person name="Brown C.T."/>
            <person name="Hug L.A."/>
            <person name="Thomas B.C."/>
            <person name="Sharon I."/>
            <person name="Castelle C.J."/>
            <person name="Singh A."/>
            <person name="Wilkins M.J."/>
            <person name="Williams K.H."/>
            <person name="Banfield J.F."/>
        </authorList>
    </citation>
    <scope>NUCLEOTIDE SEQUENCE [LARGE SCALE GENOMIC DNA]</scope>
</reference>
<dbReference type="PANTHER" id="PTHR10161">
    <property type="entry name" value="TARTRATE-RESISTANT ACID PHOSPHATASE TYPE 5"/>
    <property type="match status" value="1"/>
</dbReference>
<dbReference type="InterPro" id="IPR051558">
    <property type="entry name" value="Metallophosphoesterase_PAP"/>
</dbReference>
<dbReference type="InterPro" id="IPR004843">
    <property type="entry name" value="Calcineurin-like_PHP"/>
</dbReference>
<proteinExistence type="predicted"/>
<dbReference type="InterPro" id="IPR029052">
    <property type="entry name" value="Metallo-depent_PP-like"/>
</dbReference>
<name>A0A0G1MKV0_9BACT</name>
<dbReference type="Pfam" id="PF00149">
    <property type="entry name" value="Metallophos"/>
    <property type="match status" value="1"/>
</dbReference>
<keyword evidence="1" id="KW-0732">Signal</keyword>
<organism evidence="5 6">
    <name type="scientific">Candidatus Collierbacteria bacterium GW2011_GWB1_44_6</name>
    <dbReference type="NCBI Taxonomy" id="1618384"/>
    <lineage>
        <taxon>Bacteria</taxon>
        <taxon>Candidatus Collieribacteriota</taxon>
    </lineage>
</organism>
<dbReference type="EMBL" id="LCJG01000031">
    <property type="protein sequence ID" value="KKT72609.1"/>
    <property type="molecule type" value="Genomic_DNA"/>
</dbReference>
<comment type="caution">
    <text evidence="5">The sequence shown here is derived from an EMBL/GenBank/DDBJ whole genome shotgun (WGS) entry which is preliminary data.</text>
</comment>
<dbReference type="GO" id="GO:0016787">
    <property type="term" value="F:hydrolase activity"/>
    <property type="evidence" value="ECO:0007669"/>
    <property type="project" value="UniProtKB-KW"/>
</dbReference>
<dbReference type="AlphaFoldDB" id="A0A0G1MKV0"/>
<dbReference type="SUPFAM" id="SSF56300">
    <property type="entry name" value="Metallo-dependent phosphatases"/>
    <property type="match status" value="1"/>
</dbReference>
<sequence length="295" mass="33166">MKEFNRLIVAMSTAMFLVCSLMIVTGPERLPDIENGVRLAVIGDFGKAGIPVIQVAKMVRSWNPEAVVTVGDNSYPSGSYRDLFFGIYPYYSWAIRSEKLVTTLGNHDWGYPWDEGWDSDEIPLLKALPYLPGNGRYYSVLFGDNLVEAFIIDTDPREPDGIEEDSTQGQWLKNGLSHSTATYQLIFMHVPPYSSCLFGDNSSVSWPFQEWGAEAVFAGHCHNYERVMKDGFPYFVNGLGGHPGLTEFEEITDGSTVRYVDNFGAQLIEATQEKMTISFITIDGDTIDYYEIYSK</sequence>
<accession>A0A0G1MKV0</accession>
<protein>
    <submittedName>
        <fullName evidence="5">Alkaline phosphatase</fullName>
    </submittedName>
</protein>